<dbReference type="EC" id="2.7.11.1" evidence="1"/>
<dbReference type="Pfam" id="PF00069">
    <property type="entry name" value="Pkinase"/>
    <property type="match status" value="1"/>
</dbReference>
<organism evidence="8 9">
    <name type="scientific">Actinoplanes subglobosus</name>
    <dbReference type="NCBI Taxonomy" id="1547892"/>
    <lineage>
        <taxon>Bacteria</taxon>
        <taxon>Bacillati</taxon>
        <taxon>Actinomycetota</taxon>
        <taxon>Actinomycetes</taxon>
        <taxon>Micromonosporales</taxon>
        <taxon>Micromonosporaceae</taxon>
        <taxon>Actinoplanes</taxon>
    </lineage>
</organism>
<evidence type="ECO:0000313" key="9">
    <source>
        <dbReference type="Proteomes" id="UP001595867"/>
    </source>
</evidence>
<evidence type="ECO:0000313" key="8">
    <source>
        <dbReference type="EMBL" id="MFC4072860.1"/>
    </source>
</evidence>
<gene>
    <name evidence="8" type="ORF">ACFO0C_48675</name>
</gene>
<dbReference type="InterPro" id="IPR000719">
    <property type="entry name" value="Prot_kinase_dom"/>
</dbReference>
<dbReference type="InterPro" id="IPR011009">
    <property type="entry name" value="Kinase-like_dom_sf"/>
</dbReference>
<dbReference type="PANTHER" id="PTHR43289">
    <property type="entry name" value="MITOGEN-ACTIVATED PROTEIN KINASE KINASE KINASE 20-RELATED"/>
    <property type="match status" value="1"/>
</dbReference>
<keyword evidence="9" id="KW-1185">Reference proteome</keyword>
<dbReference type="SMART" id="SM00220">
    <property type="entry name" value="S_TKc"/>
    <property type="match status" value="1"/>
</dbReference>
<name>A0ABV8J9B1_9ACTN</name>
<evidence type="ECO:0000256" key="2">
    <source>
        <dbReference type="ARBA" id="ARBA00022527"/>
    </source>
</evidence>
<evidence type="ECO:0000256" key="6">
    <source>
        <dbReference type="ARBA" id="ARBA00022840"/>
    </source>
</evidence>
<dbReference type="RefSeq" id="WP_378073776.1">
    <property type="nucleotide sequence ID" value="NZ_JBHSBL010000045.1"/>
</dbReference>
<keyword evidence="4" id="KW-0547">Nucleotide-binding</keyword>
<dbReference type="PANTHER" id="PTHR43289:SF6">
    <property type="entry name" value="SERINE_THREONINE-PROTEIN KINASE NEKL-3"/>
    <property type="match status" value="1"/>
</dbReference>
<dbReference type="PROSITE" id="PS50011">
    <property type="entry name" value="PROTEIN_KINASE_DOM"/>
    <property type="match status" value="1"/>
</dbReference>
<dbReference type="EMBL" id="JBHSBL010000045">
    <property type="protein sequence ID" value="MFC4072860.1"/>
    <property type="molecule type" value="Genomic_DNA"/>
</dbReference>
<dbReference type="SUPFAM" id="SSF56112">
    <property type="entry name" value="Protein kinase-like (PK-like)"/>
    <property type="match status" value="1"/>
</dbReference>
<keyword evidence="5 8" id="KW-0418">Kinase</keyword>
<proteinExistence type="predicted"/>
<comment type="caution">
    <text evidence="8">The sequence shown here is derived from an EMBL/GenBank/DDBJ whole genome shotgun (WGS) entry which is preliminary data.</text>
</comment>
<keyword evidence="3 8" id="KW-0808">Transferase</keyword>
<dbReference type="Proteomes" id="UP001595867">
    <property type="component" value="Unassembled WGS sequence"/>
</dbReference>
<keyword evidence="2" id="KW-0723">Serine/threonine-protein kinase</keyword>
<feature type="domain" description="Protein kinase" evidence="7">
    <location>
        <begin position="2"/>
        <end position="256"/>
    </location>
</feature>
<evidence type="ECO:0000259" key="7">
    <source>
        <dbReference type="PROSITE" id="PS50011"/>
    </source>
</evidence>
<dbReference type="CDD" id="cd14014">
    <property type="entry name" value="STKc_PknB_like"/>
    <property type="match status" value="1"/>
</dbReference>
<dbReference type="GO" id="GO:0004674">
    <property type="term" value="F:protein serine/threonine kinase activity"/>
    <property type="evidence" value="ECO:0007669"/>
    <property type="project" value="UniProtKB-EC"/>
</dbReference>
<evidence type="ECO:0000256" key="5">
    <source>
        <dbReference type="ARBA" id="ARBA00022777"/>
    </source>
</evidence>
<reference evidence="9" key="1">
    <citation type="journal article" date="2019" name="Int. J. Syst. Evol. Microbiol.">
        <title>The Global Catalogue of Microorganisms (GCM) 10K type strain sequencing project: providing services to taxonomists for standard genome sequencing and annotation.</title>
        <authorList>
            <consortium name="The Broad Institute Genomics Platform"/>
            <consortium name="The Broad Institute Genome Sequencing Center for Infectious Disease"/>
            <person name="Wu L."/>
            <person name="Ma J."/>
        </authorList>
    </citation>
    <scope>NUCLEOTIDE SEQUENCE [LARGE SCALE GENOMIC DNA]</scope>
    <source>
        <strain evidence="9">TBRC 5832</strain>
    </source>
</reference>
<protein>
    <recommendedName>
        <fullName evidence="1">non-specific serine/threonine protein kinase</fullName>
        <ecNumber evidence="1">2.7.11.1</ecNumber>
    </recommendedName>
</protein>
<accession>A0ABV8J9B1</accession>
<dbReference type="PROSITE" id="PS00108">
    <property type="entry name" value="PROTEIN_KINASE_ST"/>
    <property type="match status" value="1"/>
</dbReference>
<keyword evidence="6" id="KW-0067">ATP-binding</keyword>
<dbReference type="InterPro" id="IPR008271">
    <property type="entry name" value="Ser/Thr_kinase_AS"/>
</dbReference>
<sequence length="338" mass="37075">MYKRLRVLGSGYFGEVWLEEDLALRRLCAAKYLNGPGSSGLVDPFAEARSMLQSKHEHVVDIYSAELEGSVPVIRMEYLSSGSIEDKNHGTPLAIKHAISAAEDACRGLEFLHSKGLLHRDLKPANLMLTAKGSVKVSDFGLACEKGQAAFAPIGYAPHLPPECFPDPQYIESVGGDIYAMGVTLYRMLNGDGFLFAIATVDNDELARLIQTGALPPRDEFAPHIHKSLRRVAIKALHIDPTKRFQSASDMRHALEAARPKVSWRMTTSDTWEGISTVGVEWRAGVENSKRGLGFFLKRRTPGKNFRSVTADCAQFTSRANALDHAAAVLQRVAVSGR</sequence>
<evidence type="ECO:0000256" key="3">
    <source>
        <dbReference type="ARBA" id="ARBA00022679"/>
    </source>
</evidence>
<dbReference type="Gene3D" id="1.10.510.10">
    <property type="entry name" value="Transferase(Phosphotransferase) domain 1"/>
    <property type="match status" value="1"/>
</dbReference>
<evidence type="ECO:0000256" key="1">
    <source>
        <dbReference type="ARBA" id="ARBA00012513"/>
    </source>
</evidence>
<evidence type="ECO:0000256" key="4">
    <source>
        <dbReference type="ARBA" id="ARBA00022741"/>
    </source>
</evidence>